<name>A0ABS3TZ86_9ACTN</name>
<sequence length="531" mass="60956">MSRRRVQTLPRASDDTVIPDPEQRHLLWARGYLYAREPSEPPHPWWRSHELGGRTLHFDPRLELSVARHGETFVAVLGIAVDLSEWLTGLGDIAEMLLDHRLRSRSAMIRALDRVCGRYIVIDGRGEHAWIQGDASCSRPVYYSTTADAYASHAHLLAAVTGSPRHPRFPDPNGLGKRTYAMPGNCTPWRDVRVLTPNTDLCLTTGEISRFFPRSRIEHRDPLLIIDHLGPLLERQLELLTREHRLLISLTAGLDSRTTLALSRSVADRVEYFCYEFPEVREGRSPEKQQDSEISRQLAERVGVTFHTVPMPYRYPEEPLLSVTRANATLFSHPALGLSHLTSGLDDRLHIRSSHFEVARRWFRRHGATQIPVDGKEMARLLTEYHGNEAPFVEEFDRFYALTDFESTEDLCDQHDLFYWEHRAGTWVPHFLAESDVAYENYTIVNARHIYEWLMSAPHRLRSNAAVQRGLITRYWPEAMEFPINGQMKEHFPAQVACAPDRASSRNWSMSGLAASLKQFLRGNSASRHFR</sequence>
<protein>
    <recommendedName>
        <fullName evidence="3">Asparagine synthetase domain-containing protein</fullName>
    </recommendedName>
</protein>
<keyword evidence="2" id="KW-1185">Reference proteome</keyword>
<organism evidence="1 2">
    <name type="scientific">Glycomyces niveus</name>
    <dbReference type="NCBI Taxonomy" id="2820287"/>
    <lineage>
        <taxon>Bacteria</taxon>
        <taxon>Bacillati</taxon>
        <taxon>Actinomycetota</taxon>
        <taxon>Actinomycetes</taxon>
        <taxon>Glycomycetales</taxon>
        <taxon>Glycomycetaceae</taxon>
        <taxon>Glycomyces</taxon>
    </lineage>
</organism>
<dbReference type="InterPro" id="IPR014729">
    <property type="entry name" value="Rossmann-like_a/b/a_fold"/>
</dbReference>
<gene>
    <name evidence="1" type="ORF">J5V16_01770</name>
</gene>
<dbReference type="EMBL" id="JAGFNP010000001">
    <property type="protein sequence ID" value="MBO3731531.1"/>
    <property type="molecule type" value="Genomic_DNA"/>
</dbReference>
<dbReference type="Gene3D" id="3.40.50.620">
    <property type="entry name" value="HUPs"/>
    <property type="match status" value="1"/>
</dbReference>
<dbReference type="RefSeq" id="WP_208494226.1">
    <property type="nucleotide sequence ID" value="NZ_JAGFNP010000001.1"/>
</dbReference>
<dbReference type="SUPFAM" id="SSF52402">
    <property type="entry name" value="Adenine nucleotide alpha hydrolases-like"/>
    <property type="match status" value="1"/>
</dbReference>
<dbReference type="Proteomes" id="UP000681341">
    <property type="component" value="Unassembled WGS sequence"/>
</dbReference>
<comment type="caution">
    <text evidence="1">The sequence shown here is derived from an EMBL/GenBank/DDBJ whole genome shotgun (WGS) entry which is preliminary data.</text>
</comment>
<evidence type="ECO:0008006" key="3">
    <source>
        <dbReference type="Google" id="ProtNLM"/>
    </source>
</evidence>
<accession>A0ABS3TZ86</accession>
<evidence type="ECO:0000313" key="2">
    <source>
        <dbReference type="Proteomes" id="UP000681341"/>
    </source>
</evidence>
<evidence type="ECO:0000313" key="1">
    <source>
        <dbReference type="EMBL" id="MBO3731531.1"/>
    </source>
</evidence>
<proteinExistence type="predicted"/>
<reference evidence="1 2" key="1">
    <citation type="submission" date="2021-03" db="EMBL/GenBank/DDBJ databases">
        <title>Glycomyces sp. nov., a novel actinomycete isolated from soil.</title>
        <authorList>
            <person name="Yang X."/>
            <person name="Xu X."/>
        </authorList>
    </citation>
    <scope>NUCLEOTIDE SEQUENCE [LARGE SCALE GENOMIC DNA]</scope>
    <source>
        <strain evidence="1 2">NEAU-S30</strain>
    </source>
</reference>